<accession>A0A0A2MF15</accession>
<dbReference type="SUPFAM" id="SSF52833">
    <property type="entry name" value="Thioredoxin-like"/>
    <property type="match status" value="1"/>
</dbReference>
<dbReference type="Gene3D" id="3.40.30.10">
    <property type="entry name" value="Glutaredoxin"/>
    <property type="match status" value="1"/>
</dbReference>
<feature type="chain" id="PRO_5001991319" description="Thioredoxin domain-containing protein" evidence="1">
    <location>
        <begin position="21"/>
        <end position="190"/>
    </location>
</feature>
<feature type="signal peptide" evidence="1">
    <location>
        <begin position="1"/>
        <end position="20"/>
    </location>
</feature>
<dbReference type="AlphaFoldDB" id="A0A0A2MF15"/>
<reference evidence="3 4" key="1">
    <citation type="submission" date="2013-09" db="EMBL/GenBank/DDBJ databases">
        <authorList>
            <person name="Zeng Z."/>
            <person name="Chen C."/>
        </authorList>
    </citation>
    <scope>NUCLEOTIDE SEQUENCE [LARGE SCALE GENOMIC DNA]</scope>
    <source>
        <strain evidence="3 4">WB 4.1-42</strain>
    </source>
</reference>
<keyword evidence="4" id="KW-1185">Reference proteome</keyword>
<keyword evidence="1" id="KW-0732">Signal</keyword>
<evidence type="ECO:0000313" key="4">
    <source>
        <dbReference type="Proteomes" id="UP000030111"/>
    </source>
</evidence>
<dbReference type="PROSITE" id="PS51352">
    <property type="entry name" value="THIOREDOXIN_2"/>
    <property type="match status" value="1"/>
</dbReference>
<dbReference type="InterPro" id="IPR013766">
    <property type="entry name" value="Thioredoxin_domain"/>
</dbReference>
<dbReference type="Proteomes" id="UP000030111">
    <property type="component" value="Unassembled WGS sequence"/>
</dbReference>
<comment type="caution">
    <text evidence="3">The sequence shown here is derived from an EMBL/GenBank/DDBJ whole genome shotgun (WGS) entry which is preliminary data.</text>
</comment>
<name>A0A0A2MF15_9FLAO</name>
<proteinExistence type="predicted"/>
<feature type="domain" description="Thioredoxin" evidence="2">
    <location>
        <begin position="15"/>
        <end position="189"/>
    </location>
</feature>
<gene>
    <name evidence="3" type="ORF">Q766_19110</name>
</gene>
<dbReference type="RefSeq" id="WP_026993154.1">
    <property type="nucleotide sequence ID" value="NZ_JRLY01000022.1"/>
</dbReference>
<dbReference type="OrthoDB" id="1423529at2"/>
<protein>
    <recommendedName>
        <fullName evidence="2">Thioredoxin domain-containing protein</fullName>
    </recommendedName>
</protein>
<dbReference type="eggNOG" id="ENOG5030KEK">
    <property type="taxonomic scope" value="Bacteria"/>
</dbReference>
<sequence length="190" mass="21632">MKHLLLLCAFLCTQFTFAQAVADTTAKPNVNVSIKPVDAAIISKVAKESGKKNTLFYTFGVWCEPCRVHLPTAIKLAKDYNMEFYVLLVDAQSNTKYITGAVDYLYKLDPTIKIAVLKDDVYGVKTNKRNKKFVTEITPPQFENIDDFSKYIVLDSEGKVVMVTTWKDYNGNWKDNDYIIQNRIVPVLTK</sequence>
<evidence type="ECO:0000259" key="2">
    <source>
        <dbReference type="PROSITE" id="PS51352"/>
    </source>
</evidence>
<dbReference type="InterPro" id="IPR036249">
    <property type="entry name" value="Thioredoxin-like_sf"/>
</dbReference>
<evidence type="ECO:0000313" key="3">
    <source>
        <dbReference type="EMBL" id="KGO91267.1"/>
    </source>
</evidence>
<evidence type="ECO:0000256" key="1">
    <source>
        <dbReference type="SAM" id="SignalP"/>
    </source>
</evidence>
<dbReference type="EMBL" id="JRLY01000022">
    <property type="protein sequence ID" value="KGO91267.1"/>
    <property type="molecule type" value="Genomic_DNA"/>
</dbReference>
<organism evidence="3 4">
    <name type="scientific">Flavobacterium subsaxonicum WB 4.1-42 = DSM 21790</name>
    <dbReference type="NCBI Taxonomy" id="1121898"/>
    <lineage>
        <taxon>Bacteria</taxon>
        <taxon>Pseudomonadati</taxon>
        <taxon>Bacteroidota</taxon>
        <taxon>Flavobacteriia</taxon>
        <taxon>Flavobacteriales</taxon>
        <taxon>Flavobacteriaceae</taxon>
        <taxon>Flavobacterium</taxon>
    </lineage>
</organism>